<gene>
    <name evidence="1" type="ORF">NCTC11048_02817</name>
</gene>
<accession>A0A380GAF6</accession>
<evidence type="ECO:0000313" key="2">
    <source>
        <dbReference type="Proteomes" id="UP000255549"/>
    </source>
</evidence>
<keyword evidence="2" id="KW-1185">Reference proteome</keyword>
<sequence>MPLAHHQTKNNLDVLSVSEITGLNSTIHQGLSHAYDNERNHI</sequence>
<dbReference type="STRING" id="1141106.GCA_000308095_00780"/>
<evidence type="ECO:0000313" key="1">
    <source>
        <dbReference type="EMBL" id="SUM47732.1"/>
    </source>
</evidence>
<dbReference type="Proteomes" id="UP000255549">
    <property type="component" value="Unassembled WGS sequence"/>
</dbReference>
<organism evidence="1 2">
    <name type="scientific">Staphylococcus intermedius NCTC 11048</name>
    <dbReference type="NCBI Taxonomy" id="1141106"/>
    <lineage>
        <taxon>Bacteria</taxon>
        <taxon>Bacillati</taxon>
        <taxon>Bacillota</taxon>
        <taxon>Bacilli</taxon>
        <taxon>Bacillales</taxon>
        <taxon>Staphylococcaceae</taxon>
        <taxon>Staphylococcus</taxon>
        <taxon>Staphylococcus intermedius group</taxon>
    </lineage>
</organism>
<proteinExistence type="predicted"/>
<protein>
    <submittedName>
        <fullName evidence="1">Uncharacterized protein</fullName>
    </submittedName>
</protein>
<reference evidence="1 2" key="1">
    <citation type="submission" date="2018-06" db="EMBL/GenBank/DDBJ databases">
        <authorList>
            <consortium name="Pathogen Informatics"/>
            <person name="Doyle S."/>
        </authorList>
    </citation>
    <scope>NUCLEOTIDE SEQUENCE [LARGE SCALE GENOMIC DNA]</scope>
    <source>
        <strain evidence="2">NCTC 11048</strain>
    </source>
</reference>
<name>A0A380GAF6_STAIN</name>
<dbReference type="AlphaFoldDB" id="A0A380GAF6"/>
<dbReference type="EMBL" id="UHDP01000003">
    <property type="protein sequence ID" value="SUM47732.1"/>
    <property type="molecule type" value="Genomic_DNA"/>
</dbReference>